<evidence type="ECO:0000256" key="1">
    <source>
        <dbReference type="SAM" id="Phobius"/>
    </source>
</evidence>
<accession>A0ABS4NR88</accession>
<dbReference type="SMART" id="SM00257">
    <property type="entry name" value="LysM"/>
    <property type="match status" value="1"/>
</dbReference>
<sequence length="138" mass="15156">MLKYSTYNSIYNNEDIKVSAPGNPTAYSYVTKIKDGILHSLAALSSLFRQVSLMKLVLVLMLVISGFTVVGNVFAGSVSSLKPDKRIVVERGDTLWSIALSNKPEDMKTAVYIEGIMKTNHLENSVIKAGDILTLPLY</sequence>
<dbReference type="RefSeq" id="WP_209873618.1">
    <property type="nucleotide sequence ID" value="NZ_JAGGLV010000008.1"/>
</dbReference>
<evidence type="ECO:0000313" key="3">
    <source>
        <dbReference type="EMBL" id="MBP2112574.1"/>
    </source>
</evidence>
<keyword evidence="4" id="KW-1185">Reference proteome</keyword>
<proteinExistence type="predicted"/>
<evidence type="ECO:0000259" key="2">
    <source>
        <dbReference type="PROSITE" id="PS51782"/>
    </source>
</evidence>
<comment type="caution">
    <text evidence="3">The sequence shown here is derived from an EMBL/GenBank/DDBJ whole genome shotgun (WGS) entry which is preliminary data.</text>
</comment>
<dbReference type="Gene3D" id="3.10.350.10">
    <property type="entry name" value="LysM domain"/>
    <property type="match status" value="1"/>
</dbReference>
<dbReference type="PROSITE" id="PS51782">
    <property type="entry name" value="LYSM"/>
    <property type="match status" value="1"/>
</dbReference>
<evidence type="ECO:0000313" key="4">
    <source>
        <dbReference type="Proteomes" id="UP000773462"/>
    </source>
</evidence>
<dbReference type="InterPro" id="IPR036779">
    <property type="entry name" value="LysM_dom_sf"/>
</dbReference>
<dbReference type="Proteomes" id="UP000773462">
    <property type="component" value="Unassembled WGS sequence"/>
</dbReference>
<organism evidence="3 4">
    <name type="scientific">Paenibacillus silagei</name>
    <dbReference type="NCBI Taxonomy" id="1670801"/>
    <lineage>
        <taxon>Bacteria</taxon>
        <taxon>Bacillati</taxon>
        <taxon>Bacillota</taxon>
        <taxon>Bacilli</taxon>
        <taxon>Bacillales</taxon>
        <taxon>Paenibacillaceae</taxon>
        <taxon>Paenibacillus</taxon>
    </lineage>
</organism>
<feature type="transmembrane region" description="Helical" evidence="1">
    <location>
        <begin position="56"/>
        <end position="76"/>
    </location>
</feature>
<dbReference type="CDD" id="cd00118">
    <property type="entry name" value="LysM"/>
    <property type="match status" value="1"/>
</dbReference>
<reference evidence="3 4" key="1">
    <citation type="submission" date="2021-03" db="EMBL/GenBank/DDBJ databases">
        <title>Genomic Encyclopedia of Type Strains, Phase IV (KMG-IV): sequencing the most valuable type-strain genomes for metagenomic binning, comparative biology and taxonomic classification.</title>
        <authorList>
            <person name="Goeker M."/>
        </authorList>
    </citation>
    <scope>NUCLEOTIDE SEQUENCE [LARGE SCALE GENOMIC DNA]</scope>
    <source>
        <strain evidence="3 4">DSM 101953</strain>
    </source>
</reference>
<dbReference type="InterPro" id="IPR018392">
    <property type="entry name" value="LysM"/>
</dbReference>
<dbReference type="SUPFAM" id="SSF54106">
    <property type="entry name" value="LysM domain"/>
    <property type="match status" value="1"/>
</dbReference>
<name>A0ABS4NR88_9BACL</name>
<dbReference type="Pfam" id="PF01476">
    <property type="entry name" value="LysM"/>
    <property type="match status" value="1"/>
</dbReference>
<dbReference type="EMBL" id="JAGGLV010000008">
    <property type="protein sequence ID" value="MBP2112574.1"/>
    <property type="molecule type" value="Genomic_DNA"/>
</dbReference>
<keyword evidence="1" id="KW-1133">Transmembrane helix</keyword>
<protein>
    <submittedName>
        <fullName evidence="3">LysM repeat protein</fullName>
    </submittedName>
</protein>
<feature type="domain" description="LysM" evidence="2">
    <location>
        <begin position="85"/>
        <end position="135"/>
    </location>
</feature>
<keyword evidence="1" id="KW-0812">Transmembrane</keyword>
<gene>
    <name evidence="3" type="ORF">J2Z70_002728</name>
</gene>
<keyword evidence="1" id="KW-0472">Membrane</keyword>